<evidence type="ECO:0000313" key="1">
    <source>
        <dbReference type="EMBL" id="RDB08082.1"/>
    </source>
</evidence>
<reference evidence="1 2" key="1">
    <citation type="submission" date="2018-07" db="EMBL/GenBank/DDBJ databases">
        <title>Genome analysis of Runella aurantiaca.</title>
        <authorList>
            <person name="Yang X."/>
        </authorList>
    </citation>
    <scope>NUCLEOTIDE SEQUENCE [LARGE SCALE GENOMIC DNA]</scope>
    <source>
        <strain evidence="1 2">YX9</strain>
    </source>
</reference>
<comment type="caution">
    <text evidence="1">The sequence shown here is derived from an EMBL/GenBank/DDBJ whole genome shotgun (WGS) entry which is preliminary data.</text>
</comment>
<name>A0A369IG93_9BACT</name>
<sequence length="68" mass="7544">MTDENQTTAKFPTHTVYCVKANEGSEKPDWIKVGAAWENSDQKGLNLSLTVLGQPISLVVRKNKPKET</sequence>
<accession>A0A369IG93</accession>
<dbReference type="EMBL" id="QPIW01000001">
    <property type="protein sequence ID" value="RDB08082.1"/>
    <property type="molecule type" value="Genomic_DNA"/>
</dbReference>
<protein>
    <submittedName>
        <fullName evidence="1">Uncharacterized protein</fullName>
    </submittedName>
</protein>
<dbReference type="AlphaFoldDB" id="A0A369IG93"/>
<keyword evidence="2" id="KW-1185">Reference proteome</keyword>
<dbReference type="OrthoDB" id="1450404at2"/>
<organism evidence="1 2">
    <name type="scientific">Runella aurantiaca</name>
    <dbReference type="NCBI Taxonomy" id="2282308"/>
    <lineage>
        <taxon>Bacteria</taxon>
        <taxon>Pseudomonadati</taxon>
        <taxon>Bacteroidota</taxon>
        <taxon>Cytophagia</taxon>
        <taxon>Cytophagales</taxon>
        <taxon>Spirosomataceae</taxon>
        <taxon>Runella</taxon>
    </lineage>
</organism>
<proteinExistence type="predicted"/>
<dbReference type="Proteomes" id="UP000253141">
    <property type="component" value="Unassembled WGS sequence"/>
</dbReference>
<gene>
    <name evidence="1" type="ORF">DVG78_01940</name>
</gene>
<evidence type="ECO:0000313" key="2">
    <source>
        <dbReference type="Proteomes" id="UP000253141"/>
    </source>
</evidence>